<accession>A0A6A6UDH8</accession>
<protein>
    <submittedName>
        <fullName evidence="1">Uncharacterized protein</fullName>
    </submittedName>
</protein>
<gene>
    <name evidence="1" type="ORF">BT63DRAFT_262962</name>
</gene>
<evidence type="ECO:0000313" key="2">
    <source>
        <dbReference type="Proteomes" id="UP000799302"/>
    </source>
</evidence>
<proteinExistence type="predicted"/>
<organism evidence="1 2">
    <name type="scientific">Microthyrium microscopicum</name>
    <dbReference type="NCBI Taxonomy" id="703497"/>
    <lineage>
        <taxon>Eukaryota</taxon>
        <taxon>Fungi</taxon>
        <taxon>Dikarya</taxon>
        <taxon>Ascomycota</taxon>
        <taxon>Pezizomycotina</taxon>
        <taxon>Dothideomycetes</taxon>
        <taxon>Dothideomycetes incertae sedis</taxon>
        <taxon>Microthyriales</taxon>
        <taxon>Microthyriaceae</taxon>
        <taxon>Microthyrium</taxon>
    </lineage>
</organism>
<reference evidence="1" key="1">
    <citation type="journal article" date="2020" name="Stud. Mycol.">
        <title>101 Dothideomycetes genomes: a test case for predicting lifestyles and emergence of pathogens.</title>
        <authorList>
            <person name="Haridas S."/>
            <person name="Albert R."/>
            <person name="Binder M."/>
            <person name="Bloem J."/>
            <person name="Labutti K."/>
            <person name="Salamov A."/>
            <person name="Andreopoulos B."/>
            <person name="Baker S."/>
            <person name="Barry K."/>
            <person name="Bills G."/>
            <person name="Bluhm B."/>
            <person name="Cannon C."/>
            <person name="Castanera R."/>
            <person name="Culley D."/>
            <person name="Daum C."/>
            <person name="Ezra D."/>
            <person name="Gonzalez J."/>
            <person name="Henrissat B."/>
            <person name="Kuo A."/>
            <person name="Liang C."/>
            <person name="Lipzen A."/>
            <person name="Lutzoni F."/>
            <person name="Magnuson J."/>
            <person name="Mondo S."/>
            <person name="Nolan M."/>
            <person name="Ohm R."/>
            <person name="Pangilinan J."/>
            <person name="Park H.-J."/>
            <person name="Ramirez L."/>
            <person name="Alfaro M."/>
            <person name="Sun H."/>
            <person name="Tritt A."/>
            <person name="Yoshinaga Y."/>
            <person name="Zwiers L.-H."/>
            <person name="Turgeon B."/>
            <person name="Goodwin S."/>
            <person name="Spatafora J."/>
            <person name="Crous P."/>
            <person name="Grigoriev I."/>
        </authorList>
    </citation>
    <scope>NUCLEOTIDE SEQUENCE</scope>
    <source>
        <strain evidence="1">CBS 115976</strain>
    </source>
</reference>
<dbReference type="EMBL" id="MU004235">
    <property type="protein sequence ID" value="KAF2669507.1"/>
    <property type="molecule type" value="Genomic_DNA"/>
</dbReference>
<dbReference type="Proteomes" id="UP000799302">
    <property type="component" value="Unassembled WGS sequence"/>
</dbReference>
<evidence type="ECO:0000313" key="1">
    <source>
        <dbReference type="EMBL" id="KAF2669507.1"/>
    </source>
</evidence>
<sequence>MREIPTDEEMGRAELRLLVIITSYTLARCYDTEPSWLKPSHIHDICMLEARVQISIIILFIQIISGIHTQNSSPSFP</sequence>
<dbReference type="AlphaFoldDB" id="A0A6A6UDH8"/>
<keyword evidence="2" id="KW-1185">Reference proteome</keyword>
<name>A0A6A6UDH8_9PEZI</name>